<dbReference type="AlphaFoldDB" id="A0A4W5PTC0"/>
<keyword evidence="5" id="KW-1185">Reference proteome</keyword>
<dbReference type="PANTHER" id="PTHR24201:SF8">
    <property type="entry name" value="CYCLIN-DEPENDENT KINASE 4 INHIBITOR B"/>
    <property type="match status" value="1"/>
</dbReference>
<name>A0A4W5PTC0_9TELE</name>
<evidence type="ECO:0000313" key="4">
    <source>
        <dbReference type="Ensembl" id="ENSHHUP00000065433.1"/>
    </source>
</evidence>
<dbReference type="GO" id="GO:0008285">
    <property type="term" value="P:negative regulation of cell population proliferation"/>
    <property type="evidence" value="ECO:0007669"/>
    <property type="project" value="TreeGrafter"/>
</dbReference>
<dbReference type="STRING" id="62062.ENSHHUP00000065433"/>
<evidence type="ECO:0000256" key="3">
    <source>
        <dbReference type="PROSITE-ProRule" id="PRU00023"/>
    </source>
</evidence>
<dbReference type="InterPro" id="IPR050776">
    <property type="entry name" value="Ank_Repeat/CDKN_Inhibitor"/>
</dbReference>
<evidence type="ECO:0000313" key="5">
    <source>
        <dbReference type="Proteomes" id="UP000314982"/>
    </source>
</evidence>
<dbReference type="PANTHER" id="PTHR24201">
    <property type="entry name" value="ANK_REP_REGION DOMAIN-CONTAINING PROTEIN"/>
    <property type="match status" value="1"/>
</dbReference>
<keyword evidence="2 3" id="KW-0040">ANK repeat</keyword>
<dbReference type="GO" id="GO:0019901">
    <property type="term" value="F:protein kinase binding"/>
    <property type="evidence" value="ECO:0007669"/>
    <property type="project" value="TreeGrafter"/>
</dbReference>
<feature type="repeat" description="ANK" evidence="3">
    <location>
        <begin position="33"/>
        <end position="65"/>
    </location>
</feature>
<dbReference type="SMART" id="SM00248">
    <property type="entry name" value="ANK"/>
    <property type="match status" value="3"/>
</dbReference>
<reference evidence="4" key="2">
    <citation type="submission" date="2025-08" db="UniProtKB">
        <authorList>
            <consortium name="Ensembl"/>
        </authorList>
    </citation>
    <scope>IDENTIFICATION</scope>
</reference>
<proteinExistence type="predicted"/>
<dbReference type="Proteomes" id="UP000314982">
    <property type="component" value="Unassembled WGS sequence"/>
</dbReference>
<dbReference type="PROSITE" id="PS50297">
    <property type="entry name" value="ANK_REP_REGION"/>
    <property type="match status" value="1"/>
</dbReference>
<reference evidence="4" key="3">
    <citation type="submission" date="2025-09" db="UniProtKB">
        <authorList>
            <consortium name="Ensembl"/>
        </authorList>
    </citation>
    <scope>IDENTIFICATION</scope>
</reference>
<dbReference type="PROSITE" id="PS50088">
    <property type="entry name" value="ANK_REPEAT"/>
    <property type="match status" value="1"/>
</dbReference>
<keyword evidence="1" id="KW-0677">Repeat</keyword>
<dbReference type="GeneTree" id="ENSGT00940000163025"/>
<evidence type="ECO:0000256" key="1">
    <source>
        <dbReference type="ARBA" id="ARBA00022737"/>
    </source>
</evidence>
<reference evidence="5" key="1">
    <citation type="submission" date="2018-06" db="EMBL/GenBank/DDBJ databases">
        <title>Genome assembly of Danube salmon.</title>
        <authorList>
            <person name="Macqueen D.J."/>
            <person name="Gundappa M.K."/>
        </authorList>
    </citation>
    <scope>NUCLEOTIDE SEQUENCE [LARGE SCALE GENOMIC DNA]</scope>
</reference>
<dbReference type="InterPro" id="IPR002110">
    <property type="entry name" value="Ankyrin_rpt"/>
</dbReference>
<protein>
    <submittedName>
        <fullName evidence="4">Uncharacterized protein</fullName>
    </submittedName>
</protein>
<dbReference type="GO" id="GO:2000045">
    <property type="term" value="P:regulation of G1/S transition of mitotic cell cycle"/>
    <property type="evidence" value="ECO:0007669"/>
    <property type="project" value="TreeGrafter"/>
</dbReference>
<dbReference type="Ensembl" id="ENSHHUT00000067648.1">
    <property type="protein sequence ID" value="ENSHHUP00000065433.1"/>
    <property type="gene ID" value="ENSHHUG00000038618.1"/>
</dbReference>
<organism evidence="4 5">
    <name type="scientific">Hucho hucho</name>
    <name type="common">huchen</name>
    <dbReference type="NCBI Taxonomy" id="62062"/>
    <lineage>
        <taxon>Eukaryota</taxon>
        <taxon>Metazoa</taxon>
        <taxon>Chordata</taxon>
        <taxon>Craniata</taxon>
        <taxon>Vertebrata</taxon>
        <taxon>Euteleostomi</taxon>
        <taxon>Actinopterygii</taxon>
        <taxon>Neopterygii</taxon>
        <taxon>Teleostei</taxon>
        <taxon>Protacanthopterygii</taxon>
        <taxon>Salmoniformes</taxon>
        <taxon>Salmonidae</taxon>
        <taxon>Salmoninae</taxon>
        <taxon>Hucho</taxon>
    </lineage>
</organism>
<dbReference type="SUPFAM" id="SSF48403">
    <property type="entry name" value="Ankyrin repeat"/>
    <property type="match status" value="1"/>
</dbReference>
<dbReference type="GO" id="GO:0005737">
    <property type="term" value="C:cytoplasm"/>
    <property type="evidence" value="ECO:0007669"/>
    <property type="project" value="TreeGrafter"/>
</dbReference>
<dbReference type="Pfam" id="PF13637">
    <property type="entry name" value="Ank_4"/>
    <property type="match status" value="1"/>
</dbReference>
<accession>A0A4W5PTC0</accession>
<dbReference type="InterPro" id="IPR036770">
    <property type="entry name" value="Ankyrin_rpt-contain_sf"/>
</dbReference>
<dbReference type="GO" id="GO:0004861">
    <property type="term" value="F:cyclin-dependent protein serine/threonine kinase inhibitor activity"/>
    <property type="evidence" value="ECO:0007669"/>
    <property type="project" value="TreeGrafter"/>
</dbReference>
<evidence type="ECO:0000256" key="2">
    <source>
        <dbReference type="ARBA" id="ARBA00023043"/>
    </source>
</evidence>
<dbReference type="Gene3D" id="1.25.40.20">
    <property type="entry name" value="Ankyrin repeat-containing domain"/>
    <property type="match status" value="2"/>
</dbReference>
<sequence length="168" mass="19065">QQHNGPQMDPVARAKFTRLLLEKEADVNCQDEYGRTSLSLACELGHLDVVKLLVQFNANPDVSDAWGNSALMYAAYTGHSHVLEFLVRAFKRMGMRLDRTNQAGHSAIQVANFFGHDQCVQALNSGRRGVVNTHILQFKRSVETQWKGWLRQTLKQHPGEHTHTFKIK</sequence>
<dbReference type="GO" id="GO:0005634">
    <property type="term" value="C:nucleus"/>
    <property type="evidence" value="ECO:0007669"/>
    <property type="project" value="TreeGrafter"/>
</dbReference>